<keyword evidence="1" id="KW-0378">Hydrolase</keyword>
<organism evidence="4 5">
    <name type="scientific">Actinoplanes palleronii</name>
    <dbReference type="NCBI Taxonomy" id="113570"/>
    <lineage>
        <taxon>Bacteria</taxon>
        <taxon>Bacillati</taxon>
        <taxon>Actinomycetota</taxon>
        <taxon>Actinomycetes</taxon>
        <taxon>Micromonosporales</taxon>
        <taxon>Micromonosporaceae</taxon>
        <taxon>Actinoplanes</taxon>
    </lineage>
</organism>
<dbReference type="PANTHER" id="PTHR43156">
    <property type="entry name" value="STAGE II SPORULATION PROTEIN E-RELATED"/>
    <property type="match status" value="1"/>
</dbReference>
<dbReference type="Pfam" id="PF07228">
    <property type="entry name" value="SpoIIE"/>
    <property type="match status" value="1"/>
</dbReference>
<dbReference type="InterPro" id="IPR052016">
    <property type="entry name" value="Bact_Sigma-Reg"/>
</dbReference>
<feature type="domain" description="GAF" evidence="2">
    <location>
        <begin position="184"/>
        <end position="322"/>
    </location>
</feature>
<evidence type="ECO:0000256" key="1">
    <source>
        <dbReference type="ARBA" id="ARBA00022801"/>
    </source>
</evidence>
<dbReference type="InterPro" id="IPR036457">
    <property type="entry name" value="PPM-type-like_dom_sf"/>
</dbReference>
<evidence type="ECO:0000313" key="4">
    <source>
        <dbReference type="EMBL" id="GIE71849.1"/>
    </source>
</evidence>
<dbReference type="Pfam" id="PF13185">
    <property type="entry name" value="GAF_2"/>
    <property type="match status" value="1"/>
</dbReference>
<gene>
    <name evidence="4" type="ORF">Apa02nite_079570</name>
</gene>
<accession>A0ABQ4BME2</accession>
<evidence type="ECO:0000259" key="2">
    <source>
        <dbReference type="SMART" id="SM00065"/>
    </source>
</evidence>
<dbReference type="InterPro" id="IPR001932">
    <property type="entry name" value="PPM-type_phosphatase-like_dom"/>
</dbReference>
<dbReference type="SUPFAM" id="SSF81606">
    <property type="entry name" value="PP2C-like"/>
    <property type="match status" value="1"/>
</dbReference>
<keyword evidence="5" id="KW-1185">Reference proteome</keyword>
<dbReference type="SMART" id="SM00331">
    <property type="entry name" value="PP2C_SIG"/>
    <property type="match status" value="1"/>
</dbReference>
<comment type="caution">
    <text evidence="4">The sequence shown here is derived from an EMBL/GenBank/DDBJ whole genome shotgun (WGS) entry which is preliminary data.</text>
</comment>
<dbReference type="PANTHER" id="PTHR43156:SF2">
    <property type="entry name" value="STAGE II SPORULATION PROTEIN E"/>
    <property type="match status" value="1"/>
</dbReference>
<dbReference type="EMBL" id="BOMS01000134">
    <property type="protein sequence ID" value="GIE71849.1"/>
    <property type="molecule type" value="Genomic_DNA"/>
</dbReference>
<evidence type="ECO:0000313" key="5">
    <source>
        <dbReference type="Proteomes" id="UP000624709"/>
    </source>
</evidence>
<dbReference type="Gene3D" id="3.60.40.10">
    <property type="entry name" value="PPM-type phosphatase domain"/>
    <property type="match status" value="1"/>
</dbReference>
<protein>
    <recommendedName>
        <fullName evidence="6">GAF domain-containing protein</fullName>
    </recommendedName>
</protein>
<dbReference type="RefSeq" id="WP_203829639.1">
    <property type="nucleotide sequence ID" value="NZ_BAAATY010000046.1"/>
</dbReference>
<evidence type="ECO:0008006" key="6">
    <source>
        <dbReference type="Google" id="ProtNLM"/>
    </source>
</evidence>
<reference evidence="4 5" key="1">
    <citation type="submission" date="2021-01" db="EMBL/GenBank/DDBJ databases">
        <title>Whole genome shotgun sequence of Actinoplanes palleronii NBRC 14916.</title>
        <authorList>
            <person name="Komaki H."/>
            <person name="Tamura T."/>
        </authorList>
    </citation>
    <scope>NUCLEOTIDE SEQUENCE [LARGE SCALE GENOMIC DNA]</scope>
    <source>
        <strain evidence="4 5">NBRC 14916</strain>
    </source>
</reference>
<dbReference type="InterPro" id="IPR029016">
    <property type="entry name" value="GAF-like_dom_sf"/>
</dbReference>
<sequence>MVRVACSAALSLDELVTIAVAQAKAATRAAAGILFLLDGDELVVAAGDGYPAELMNTWSRFALSADTPASSVVRNRRAEWFSDPAEKARRYPDQAPKRTGFNALAALPINSRRSTLGVLGISFRHPREFAPVERLFLLMLADQVGIALARILDAGHGDGVLHRTRLADPVRRRAVTDAMSAVDAARATIDGATALARTICDADRVHLSLIGDEWTPAAGSGAAPGSGPASPVAVPLCAVTNSPHAPLTIAASSAAGRLPAPCGGTETYLGAPVSVRGVVVGALCVCGGHPRAWSDRQRELMDVLAAGIGTELTLRSRAAREGRLLRSVETRTRLRDRLAAAGSVSQVAGALLEAVADVDGVVGAAVTVCDEQAGMRHHQARCSDSAVAAALGVLAAQPPGPDGVLNRSLSLSDLIDELLGDASPLVEIGARRAELVRMPGRLTTGWLAVALEDRADTEPARRDLIDLAHLGGVAFDQTAMQERHQLATGRAAFLAAASAHLEASLDIDETLQRMTRIAVPALAEGCLVFLADPGGLRLAAASHLDIRVEKRIKAELGADPAFLRIAESALAEPVATGDDLPGWLRAERVRSTPLRGRGRLVGLITLLDAPSDGLPHLADDTLMADLAIHAAITIDNALLYAKRSADLAALQYRLLPPRLPLLPEFDVAAHYQAGDRSLDVGGDFYDVITLAEDRRVFMIGDVCGRGAAAASITGLARAVLRTVIQEGASPAQALQRLNEAMRTAGDRGELCTAVVVRIDGRGDECHLTAAVGGHPLPLLRRAGDTTEIGRHGPMLGLLASPVFHEVSLPLAGDDVVLLYTDGITESRRGDEFFGSRLVTAVTEAGQSAEQVITVAMDRVELFRDESNDDIAMLAVRPRGRSLAGIELPDLTGPSAQPAVRALISRVLADHEAARRNLCRRLAVLMTLVPPSVTGPVHVGVLKLPGRWRVEITRVIPPDGPVAGARGPSRTVPGALDQVRHGMQVMASIEVVSAS</sequence>
<dbReference type="Pfam" id="PF01590">
    <property type="entry name" value="GAF"/>
    <property type="match status" value="1"/>
</dbReference>
<evidence type="ECO:0000259" key="3">
    <source>
        <dbReference type="SMART" id="SM00331"/>
    </source>
</evidence>
<proteinExistence type="predicted"/>
<dbReference type="SMART" id="SM00065">
    <property type="entry name" value="GAF"/>
    <property type="match status" value="3"/>
</dbReference>
<dbReference type="InterPro" id="IPR003018">
    <property type="entry name" value="GAF"/>
</dbReference>
<feature type="domain" description="GAF" evidence="2">
    <location>
        <begin position="11"/>
        <end position="158"/>
    </location>
</feature>
<name>A0ABQ4BME2_9ACTN</name>
<feature type="domain" description="GAF" evidence="2">
    <location>
        <begin position="506"/>
        <end position="644"/>
    </location>
</feature>
<dbReference type="Proteomes" id="UP000624709">
    <property type="component" value="Unassembled WGS sequence"/>
</dbReference>
<dbReference type="SUPFAM" id="SSF55781">
    <property type="entry name" value="GAF domain-like"/>
    <property type="match status" value="3"/>
</dbReference>
<feature type="domain" description="PPM-type phosphatase" evidence="3">
    <location>
        <begin position="662"/>
        <end position="877"/>
    </location>
</feature>
<dbReference type="Gene3D" id="3.30.450.40">
    <property type="match status" value="3"/>
</dbReference>